<keyword evidence="6" id="KW-0677">Repeat</keyword>
<feature type="chain" id="PRO_5032375945" description="non-specific serine/threonine protein kinase" evidence="16">
    <location>
        <begin position="17"/>
        <end position="503"/>
    </location>
</feature>
<feature type="non-terminal residue" evidence="18">
    <location>
        <position position="1"/>
    </location>
</feature>
<dbReference type="PANTHER" id="PTHR24347">
    <property type="entry name" value="SERINE/THREONINE-PROTEIN KINASE"/>
    <property type="match status" value="1"/>
</dbReference>
<dbReference type="Gene3D" id="1.10.510.10">
    <property type="entry name" value="Transferase(Phosphotransferase) domain 1"/>
    <property type="match status" value="1"/>
</dbReference>
<protein>
    <recommendedName>
        <fullName evidence="2">non-specific serine/threonine protein kinase</fullName>
        <ecNumber evidence="2">2.7.11.1</ecNumber>
    </recommendedName>
</protein>
<dbReference type="CDD" id="cd05117">
    <property type="entry name" value="STKc_CAMK"/>
    <property type="match status" value="1"/>
</dbReference>
<feature type="compositionally biased region" description="Polar residues" evidence="15">
    <location>
        <begin position="112"/>
        <end position="121"/>
    </location>
</feature>
<dbReference type="PROSITE" id="PS50011">
    <property type="entry name" value="PROTEIN_KINASE_DOM"/>
    <property type="match status" value="1"/>
</dbReference>
<evidence type="ECO:0000256" key="16">
    <source>
        <dbReference type="SAM" id="SignalP"/>
    </source>
</evidence>
<evidence type="ECO:0000256" key="8">
    <source>
        <dbReference type="ARBA" id="ARBA00022777"/>
    </source>
</evidence>
<feature type="domain" description="Protein kinase" evidence="17">
    <location>
        <begin position="172"/>
        <end position="440"/>
    </location>
</feature>
<evidence type="ECO:0000256" key="14">
    <source>
        <dbReference type="PROSITE-ProRule" id="PRU10141"/>
    </source>
</evidence>
<comment type="caution">
    <text evidence="18">The sequence shown here is derived from an EMBL/GenBank/DDBJ whole genome shotgun (WGS) entry which is preliminary data.</text>
</comment>
<feature type="compositionally biased region" description="Basic and acidic residues" evidence="15">
    <location>
        <begin position="85"/>
        <end position="96"/>
    </location>
</feature>
<evidence type="ECO:0000256" key="6">
    <source>
        <dbReference type="ARBA" id="ARBA00022737"/>
    </source>
</evidence>
<evidence type="ECO:0000256" key="7">
    <source>
        <dbReference type="ARBA" id="ARBA00022741"/>
    </source>
</evidence>
<name>A0A812JTC1_SYMPI</name>
<dbReference type="Proteomes" id="UP000649617">
    <property type="component" value="Unassembled WGS sequence"/>
</dbReference>
<evidence type="ECO:0000313" key="18">
    <source>
        <dbReference type="EMBL" id="CAE7213852.1"/>
    </source>
</evidence>
<reference evidence="18" key="1">
    <citation type="submission" date="2021-02" db="EMBL/GenBank/DDBJ databases">
        <authorList>
            <person name="Dougan E. K."/>
            <person name="Rhodes N."/>
            <person name="Thang M."/>
            <person name="Chan C."/>
        </authorList>
    </citation>
    <scope>NUCLEOTIDE SEQUENCE</scope>
</reference>
<feature type="signal peptide" evidence="16">
    <location>
        <begin position="1"/>
        <end position="16"/>
    </location>
</feature>
<evidence type="ECO:0000259" key="17">
    <source>
        <dbReference type="PROSITE" id="PS50011"/>
    </source>
</evidence>
<evidence type="ECO:0000256" key="15">
    <source>
        <dbReference type="SAM" id="MobiDB-lite"/>
    </source>
</evidence>
<evidence type="ECO:0000256" key="10">
    <source>
        <dbReference type="ARBA" id="ARBA00022840"/>
    </source>
</evidence>
<feature type="region of interest" description="Disordered" evidence="15">
    <location>
        <begin position="61"/>
        <end position="96"/>
    </location>
</feature>
<feature type="compositionally biased region" description="Polar residues" evidence="15">
    <location>
        <begin position="70"/>
        <end position="80"/>
    </location>
</feature>
<feature type="region of interest" description="Disordered" evidence="15">
    <location>
        <begin position="109"/>
        <end position="147"/>
    </location>
</feature>
<dbReference type="SMART" id="SM00220">
    <property type="entry name" value="S_TKc"/>
    <property type="match status" value="1"/>
</dbReference>
<dbReference type="EMBL" id="CAJNIZ010002721">
    <property type="protein sequence ID" value="CAE7213852.1"/>
    <property type="molecule type" value="Genomic_DNA"/>
</dbReference>
<evidence type="ECO:0000256" key="5">
    <source>
        <dbReference type="ARBA" id="ARBA00022723"/>
    </source>
</evidence>
<dbReference type="PROSITE" id="PS00108">
    <property type="entry name" value="PROTEIN_KINASE_ST"/>
    <property type="match status" value="1"/>
</dbReference>
<evidence type="ECO:0000256" key="11">
    <source>
        <dbReference type="ARBA" id="ARBA00024334"/>
    </source>
</evidence>
<comment type="catalytic activity">
    <reaction evidence="13">
        <text>L-seryl-[protein] + ATP = O-phospho-L-seryl-[protein] + ADP + H(+)</text>
        <dbReference type="Rhea" id="RHEA:17989"/>
        <dbReference type="Rhea" id="RHEA-COMP:9863"/>
        <dbReference type="Rhea" id="RHEA-COMP:11604"/>
        <dbReference type="ChEBI" id="CHEBI:15378"/>
        <dbReference type="ChEBI" id="CHEBI:29999"/>
        <dbReference type="ChEBI" id="CHEBI:30616"/>
        <dbReference type="ChEBI" id="CHEBI:83421"/>
        <dbReference type="ChEBI" id="CHEBI:456216"/>
        <dbReference type="EC" id="2.7.11.1"/>
    </reaction>
</comment>
<dbReference type="PROSITE" id="PS00107">
    <property type="entry name" value="PROTEIN_KINASE_ATP"/>
    <property type="match status" value="1"/>
</dbReference>
<dbReference type="Gene3D" id="1.10.238.10">
    <property type="entry name" value="EF-hand"/>
    <property type="match status" value="2"/>
</dbReference>
<dbReference type="InterPro" id="IPR017441">
    <property type="entry name" value="Protein_kinase_ATP_BS"/>
</dbReference>
<feature type="compositionally biased region" description="Basic residues" evidence="15">
    <location>
        <begin position="122"/>
        <end position="133"/>
    </location>
</feature>
<evidence type="ECO:0000313" key="19">
    <source>
        <dbReference type="Proteomes" id="UP000649617"/>
    </source>
</evidence>
<dbReference type="AlphaFoldDB" id="A0A812JTC1"/>
<keyword evidence="10 14" id="KW-0067">ATP-binding</keyword>
<feature type="binding site" evidence="14">
    <location>
        <position position="201"/>
    </location>
    <ligand>
        <name>ATP</name>
        <dbReference type="ChEBI" id="CHEBI:30616"/>
    </ligand>
</feature>
<dbReference type="InterPro" id="IPR008271">
    <property type="entry name" value="Ser/Thr_kinase_AS"/>
</dbReference>
<dbReference type="SUPFAM" id="SSF56112">
    <property type="entry name" value="Protein kinase-like (PK-like)"/>
    <property type="match status" value="1"/>
</dbReference>
<comment type="cofactor">
    <cofactor evidence="1">
        <name>Mg(2+)</name>
        <dbReference type="ChEBI" id="CHEBI:18420"/>
    </cofactor>
</comment>
<accession>A0A812JTC1</accession>
<keyword evidence="19" id="KW-1185">Reference proteome</keyword>
<evidence type="ECO:0000256" key="12">
    <source>
        <dbReference type="ARBA" id="ARBA00047899"/>
    </source>
</evidence>
<dbReference type="GO" id="GO:0046872">
    <property type="term" value="F:metal ion binding"/>
    <property type="evidence" value="ECO:0007669"/>
    <property type="project" value="UniProtKB-KW"/>
</dbReference>
<dbReference type="InterPro" id="IPR000719">
    <property type="entry name" value="Prot_kinase_dom"/>
</dbReference>
<evidence type="ECO:0000256" key="13">
    <source>
        <dbReference type="ARBA" id="ARBA00048679"/>
    </source>
</evidence>
<dbReference type="FunFam" id="3.30.200.20:FF:000315">
    <property type="entry name" value="Calcium-dependent protein kinase 3"/>
    <property type="match status" value="1"/>
</dbReference>
<keyword evidence="3" id="KW-0723">Serine/threonine-protein kinase</keyword>
<dbReference type="OrthoDB" id="40902at2759"/>
<keyword evidence="4" id="KW-0808">Transferase</keyword>
<keyword evidence="7 14" id="KW-0547">Nucleotide-binding</keyword>
<evidence type="ECO:0000256" key="4">
    <source>
        <dbReference type="ARBA" id="ARBA00022679"/>
    </source>
</evidence>
<comment type="similarity">
    <text evidence="11">Belongs to the protein kinase superfamily. Ser/Thr protein kinase family. CDPK subfamily.</text>
</comment>
<dbReference type="Pfam" id="PF00069">
    <property type="entry name" value="Pkinase"/>
    <property type="match status" value="1"/>
</dbReference>
<keyword evidence="5" id="KW-0479">Metal-binding</keyword>
<proteinExistence type="inferred from homology"/>
<keyword evidence="8" id="KW-0418">Kinase</keyword>
<dbReference type="EC" id="2.7.11.1" evidence="2"/>
<dbReference type="InterPro" id="IPR011009">
    <property type="entry name" value="Kinase-like_dom_sf"/>
</dbReference>
<comment type="catalytic activity">
    <reaction evidence="12">
        <text>L-threonyl-[protein] + ATP = O-phospho-L-threonyl-[protein] + ADP + H(+)</text>
        <dbReference type="Rhea" id="RHEA:46608"/>
        <dbReference type="Rhea" id="RHEA-COMP:11060"/>
        <dbReference type="Rhea" id="RHEA-COMP:11605"/>
        <dbReference type="ChEBI" id="CHEBI:15378"/>
        <dbReference type="ChEBI" id="CHEBI:30013"/>
        <dbReference type="ChEBI" id="CHEBI:30616"/>
        <dbReference type="ChEBI" id="CHEBI:61977"/>
        <dbReference type="ChEBI" id="CHEBI:456216"/>
        <dbReference type="EC" id="2.7.11.1"/>
    </reaction>
</comment>
<organism evidence="18 19">
    <name type="scientific">Symbiodinium pilosum</name>
    <name type="common">Dinoflagellate</name>
    <dbReference type="NCBI Taxonomy" id="2952"/>
    <lineage>
        <taxon>Eukaryota</taxon>
        <taxon>Sar</taxon>
        <taxon>Alveolata</taxon>
        <taxon>Dinophyceae</taxon>
        <taxon>Suessiales</taxon>
        <taxon>Symbiodiniaceae</taxon>
        <taxon>Symbiodinium</taxon>
    </lineage>
</organism>
<dbReference type="Gene3D" id="3.30.200.20">
    <property type="entry name" value="Phosphorylase Kinase, domain 1"/>
    <property type="match status" value="1"/>
</dbReference>
<dbReference type="GO" id="GO:0005524">
    <property type="term" value="F:ATP binding"/>
    <property type="evidence" value="ECO:0007669"/>
    <property type="project" value="UniProtKB-UniRule"/>
</dbReference>
<sequence>MVSLLAALLPYHCTECCNSDEAKPPIVEGYGDLPGIVQVEEPGLKDDLLAEAPLTATVVTEDSKPEVEGQTLSDQLSESGSDVVIEGHDDGSIVSDRSDISCSDVVIDGELSDTSPVSSPSKRNRRGAERKKKERSEPKGMILGAGDEEDGTVISGALGINIDNPGKIADFYDLGRSIGEGSFGAVFKATVRATDAVRAVKRIPLPKSGRDRELRLDFLKQEIRITKMMDHPSIVKLFEVFEDDKSVYMVMELCRDGDLEEHIQEGGLDELDAATVMQQILRGVAYMHNHRICHRDLKSENMLLVMRPVPKASKHPHSKFESAIRISDFGLSCTYADGQMLKRNCGTDSHKSPQVFAHNYNYKCDVWACGVIMYFLLSGSLPFEGRDAEEMQKKITNAKVTWCQEWMSRSGEAMNLARQLLHSNEGSRIEASQALKHKWFSKRVPRRRLAAVDEEILNSLRGFRKLNKFRKASLAVIASMLPEKVIRPGRDLFIYLDKDGDGE</sequence>
<evidence type="ECO:0000256" key="2">
    <source>
        <dbReference type="ARBA" id="ARBA00012513"/>
    </source>
</evidence>
<evidence type="ECO:0000256" key="1">
    <source>
        <dbReference type="ARBA" id="ARBA00001946"/>
    </source>
</evidence>
<evidence type="ECO:0000256" key="9">
    <source>
        <dbReference type="ARBA" id="ARBA00022837"/>
    </source>
</evidence>
<keyword evidence="9" id="KW-0106">Calcium</keyword>
<dbReference type="GO" id="GO:0004674">
    <property type="term" value="F:protein serine/threonine kinase activity"/>
    <property type="evidence" value="ECO:0007669"/>
    <property type="project" value="UniProtKB-KW"/>
</dbReference>
<keyword evidence="16" id="KW-0732">Signal</keyword>
<evidence type="ECO:0000256" key="3">
    <source>
        <dbReference type="ARBA" id="ARBA00022527"/>
    </source>
</evidence>
<gene>
    <name evidence="18" type="primary">CPK2</name>
    <name evidence="18" type="ORF">SPIL2461_LOCUS2471</name>
</gene>